<evidence type="ECO:0000313" key="2">
    <source>
        <dbReference type="Proteomes" id="UP001638806"/>
    </source>
</evidence>
<accession>A0ACC4DVI0</accession>
<organism evidence="1 2">
    <name type="scientific">Purpureocillium lilacinum</name>
    <name type="common">Paecilomyces lilacinus</name>
    <dbReference type="NCBI Taxonomy" id="33203"/>
    <lineage>
        <taxon>Eukaryota</taxon>
        <taxon>Fungi</taxon>
        <taxon>Dikarya</taxon>
        <taxon>Ascomycota</taxon>
        <taxon>Pezizomycotina</taxon>
        <taxon>Sordariomycetes</taxon>
        <taxon>Hypocreomycetidae</taxon>
        <taxon>Hypocreales</taxon>
        <taxon>Ophiocordycipitaceae</taxon>
        <taxon>Purpureocillium</taxon>
    </lineage>
</organism>
<protein>
    <submittedName>
        <fullName evidence="1">Uncharacterized protein</fullName>
    </submittedName>
</protein>
<comment type="caution">
    <text evidence="1">The sequence shown here is derived from an EMBL/GenBank/DDBJ whole genome shotgun (WGS) entry which is preliminary data.</text>
</comment>
<sequence>MLSRLRTPEEDASPGTGQTETIAGDGRAWDMEPQKPPSPLLGAGLFQCESHAGRTTRSSASALRLVDAPVDRGTAAHWSRYSITHLMRAILRSACPT</sequence>
<name>A0ACC4DVI0_PURLI</name>
<evidence type="ECO:0000313" key="1">
    <source>
        <dbReference type="EMBL" id="KAL3960261.1"/>
    </source>
</evidence>
<reference evidence="1" key="1">
    <citation type="submission" date="2024-12" db="EMBL/GenBank/DDBJ databases">
        <title>Comparative genomics and development of molecular markers within Purpureocillium lilacinum and among Purpureocillium species.</title>
        <authorList>
            <person name="Yeh Z.-Y."/>
            <person name="Ni N.-T."/>
            <person name="Lo P.-H."/>
            <person name="Mushyakhwo K."/>
            <person name="Lin C.-F."/>
            <person name="Nai Y.-S."/>
        </authorList>
    </citation>
    <scope>NUCLEOTIDE SEQUENCE</scope>
    <source>
        <strain evidence="1">NCHU-NPUST-175</strain>
    </source>
</reference>
<dbReference type="Proteomes" id="UP001638806">
    <property type="component" value="Unassembled WGS sequence"/>
</dbReference>
<keyword evidence="2" id="KW-1185">Reference proteome</keyword>
<proteinExistence type="predicted"/>
<gene>
    <name evidence="1" type="ORF">ACCO45_005378</name>
</gene>
<dbReference type="EMBL" id="JBGNUJ010000004">
    <property type="protein sequence ID" value="KAL3960261.1"/>
    <property type="molecule type" value="Genomic_DNA"/>
</dbReference>